<proteinExistence type="predicted"/>
<sequence length="324" mass="36450">MSENIALGRSHSHKNRDKNSTSKLIHRALSTRSNKSFNTGSASIRYDFSLSTLRGTIQPELSKKLYKMIKTEKHLISSHDSVAREQVLVASQLSDWGESTKDDTISSISSKIGILLSELGELERSYARSLDNSRSILKTIRNTEKSIQPSRDAKAKVLDDISRLKAKDPGSARLITSEQEYIRAEAENLVAEAQLTNITRSKLKHAYMTEFASIIERAEKQIIIASHGFRLLNLLDDSPILPGDRLRDFPYAGQARQVINDVEDDLKEWQPENLGDFFRANPLFDSKSNPDFSHRPDQANQELSGINDASHETEIQNIEAENSK</sequence>
<comment type="caution">
    <text evidence="3">The sequence shown here is derived from an EMBL/GenBank/DDBJ whole genome shotgun (WGS) entry which is preliminary data.</text>
</comment>
<evidence type="ECO:0008006" key="5">
    <source>
        <dbReference type="Google" id="ProtNLM"/>
    </source>
</evidence>
<dbReference type="InterPro" id="IPR028245">
    <property type="entry name" value="PIL1/LSP1"/>
</dbReference>
<dbReference type="AlphaFoldDB" id="A0A2S4PRM5"/>
<dbReference type="Pfam" id="PF13805">
    <property type="entry name" value="Pil1"/>
    <property type="match status" value="1"/>
</dbReference>
<keyword evidence="4" id="KW-1185">Reference proteome</keyword>
<feature type="region of interest" description="Disordered" evidence="2">
    <location>
        <begin position="1"/>
        <end position="21"/>
    </location>
</feature>
<evidence type="ECO:0000256" key="1">
    <source>
        <dbReference type="ARBA" id="ARBA00022553"/>
    </source>
</evidence>
<dbReference type="PANTHER" id="PTHR31962:SF4">
    <property type="entry name" value="PRIMARY COMPONENT OF EISOSOMES (EUROFUNG)"/>
    <property type="match status" value="1"/>
</dbReference>
<accession>A0A2S4PRM5</accession>
<evidence type="ECO:0000256" key="2">
    <source>
        <dbReference type="SAM" id="MobiDB-lite"/>
    </source>
</evidence>
<evidence type="ECO:0000313" key="3">
    <source>
        <dbReference type="EMBL" id="POS84690.1"/>
    </source>
</evidence>
<dbReference type="GO" id="GO:0005886">
    <property type="term" value="C:plasma membrane"/>
    <property type="evidence" value="ECO:0007669"/>
    <property type="project" value="TreeGrafter"/>
</dbReference>
<keyword evidence="1" id="KW-0597">Phosphoprotein</keyword>
<dbReference type="OrthoDB" id="5599269at2759"/>
<dbReference type="InterPro" id="IPR027267">
    <property type="entry name" value="AH/BAR_dom_sf"/>
</dbReference>
<feature type="compositionally biased region" description="Polar residues" evidence="2">
    <location>
        <begin position="315"/>
        <end position="324"/>
    </location>
</feature>
<protein>
    <recommendedName>
        <fullName evidence="5">Sphingolipid long chain base-responsive protein LSP1</fullName>
    </recommendedName>
</protein>
<evidence type="ECO:0000313" key="4">
    <source>
        <dbReference type="Proteomes" id="UP000237438"/>
    </source>
</evidence>
<dbReference type="GO" id="GO:0008289">
    <property type="term" value="F:lipid binding"/>
    <property type="evidence" value="ECO:0007669"/>
    <property type="project" value="TreeGrafter"/>
</dbReference>
<dbReference type="Proteomes" id="UP000237438">
    <property type="component" value="Unassembled WGS sequence"/>
</dbReference>
<dbReference type="GO" id="GO:0070941">
    <property type="term" value="P:eisosome assembly"/>
    <property type="evidence" value="ECO:0007669"/>
    <property type="project" value="TreeGrafter"/>
</dbReference>
<name>A0A2S4PRM5_9PEZI</name>
<feature type="region of interest" description="Disordered" evidence="2">
    <location>
        <begin position="286"/>
        <end position="324"/>
    </location>
</feature>
<gene>
    <name evidence="3" type="ORF">EPUL_005259</name>
</gene>
<organism evidence="3 4">
    <name type="scientific">Erysiphe pulchra</name>
    <dbReference type="NCBI Taxonomy" id="225359"/>
    <lineage>
        <taxon>Eukaryota</taxon>
        <taxon>Fungi</taxon>
        <taxon>Dikarya</taxon>
        <taxon>Ascomycota</taxon>
        <taxon>Pezizomycotina</taxon>
        <taxon>Leotiomycetes</taxon>
        <taxon>Erysiphales</taxon>
        <taxon>Erysiphaceae</taxon>
        <taxon>Erysiphe</taxon>
    </lineage>
</organism>
<dbReference type="GO" id="GO:0006897">
    <property type="term" value="P:endocytosis"/>
    <property type="evidence" value="ECO:0007669"/>
    <property type="project" value="TreeGrafter"/>
</dbReference>
<reference evidence="3 4" key="1">
    <citation type="submission" date="2017-10" db="EMBL/GenBank/DDBJ databases">
        <title>Development of genomic resources for the powdery mildew, Erysiphe pulchra.</title>
        <authorList>
            <person name="Wadl P.A."/>
            <person name="Mack B.M."/>
            <person name="Moore G."/>
            <person name="Beltz S.B."/>
        </authorList>
    </citation>
    <scope>NUCLEOTIDE SEQUENCE [LARGE SCALE GENOMIC DNA]</scope>
    <source>
        <strain evidence="3">Cflorida</strain>
    </source>
</reference>
<dbReference type="PANTHER" id="PTHR31962">
    <property type="entry name" value="SPHINGOLIPID LONG CHAIN BASE-RESPONSIVE PROTEIN PIL1"/>
    <property type="match status" value="1"/>
</dbReference>
<dbReference type="GO" id="GO:0036286">
    <property type="term" value="C:eisosome filament"/>
    <property type="evidence" value="ECO:0007669"/>
    <property type="project" value="TreeGrafter"/>
</dbReference>
<dbReference type="STRING" id="225359.A0A2S4PRM5"/>
<dbReference type="EMBL" id="PEDP01000905">
    <property type="protein sequence ID" value="POS84690.1"/>
    <property type="molecule type" value="Genomic_DNA"/>
</dbReference>
<dbReference type="FunFam" id="1.20.1270.60:FF:000005">
    <property type="entry name" value="Sphingolipid long chain base-responsive pil1"/>
    <property type="match status" value="1"/>
</dbReference>
<dbReference type="Gene3D" id="1.20.1270.60">
    <property type="entry name" value="Arfaptin homology (AH) domain/BAR domain"/>
    <property type="match status" value="1"/>
</dbReference>